<reference evidence="10" key="4">
    <citation type="submission" date="2025-08" db="UniProtKB">
        <authorList>
            <consortium name="RefSeq"/>
        </authorList>
    </citation>
    <scope>IDENTIFICATION</scope>
</reference>
<dbReference type="InterPro" id="IPR022764">
    <property type="entry name" value="Peptidase_S54_rhomboid_dom"/>
</dbReference>
<dbReference type="PANTHER" id="PTHR43731:SF14">
    <property type="entry name" value="PRESENILIN-ASSOCIATED RHOMBOID-LIKE PROTEIN, MITOCHONDRIAL"/>
    <property type="match status" value="1"/>
</dbReference>
<evidence type="ECO:0000259" key="8">
    <source>
        <dbReference type="Pfam" id="PF01694"/>
    </source>
</evidence>
<dbReference type="EC" id="3.4.21.-" evidence="10"/>
<evidence type="ECO:0000256" key="2">
    <source>
        <dbReference type="ARBA" id="ARBA00009045"/>
    </source>
</evidence>
<feature type="domain" description="Peptidase S54 rhomboid" evidence="8">
    <location>
        <begin position="152"/>
        <end position="301"/>
    </location>
</feature>
<accession>A0A8B6XAC8</accession>
<dbReference type="OrthoDB" id="9814037at2"/>
<comment type="similarity">
    <text evidence="2">Belongs to the peptidase S54 family.</text>
</comment>
<feature type="transmembrane region" description="Helical" evidence="7">
    <location>
        <begin position="247"/>
        <end position="268"/>
    </location>
</feature>
<dbReference type="InterPro" id="IPR035952">
    <property type="entry name" value="Rhomboid-like_sf"/>
</dbReference>
<keyword evidence="5 7" id="KW-1133">Transmembrane helix</keyword>
<dbReference type="Gene3D" id="1.20.1540.10">
    <property type="entry name" value="Rhomboid-like"/>
    <property type="match status" value="1"/>
</dbReference>
<evidence type="ECO:0000256" key="7">
    <source>
        <dbReference type="SAM" id="Phobius"/>
    </source>
</evidence>
<evidence type="ECO:0000313" key="10">
    <source>
        <dbReference type="RefSeq" id="WP_051378960.1"/>
    </source>
</evidence>
<proteinExistence type="inferred from homology"/>
<dbReference type="EC" id="3.4.21.105" evidence="10"/>
<dbReference type="GO" id="GO:0006508">
    <property type="term" value="P:proteolysis"/>
    <property type="evidence" value="ECO:0007669"/>
    <property type="project" value="UniProtKB-KW"/>
</dbReference>
<evidence type="ECO:0000313" key="9">
    <source>
        <dbReference type="Proteomes" id="UP000675920"/>
    </source>
</evidence>
<dbReference type="GO" id="GO:0004252">
    <property type="term" value="F:serine-type endopeptidase activity"/>
    <property type="evidence" value="ECO:0007669"/>
    <property type="project" value="InterPro"/>
</dbReference>
<keyword evidence="4" id="KW-0378">Hydrolase</keyword>
<keyword evidence="3 7" id="KW-0812">Transmembrane</keyword>
<dbReference type="SUPFAM" id="SSF144091">
    <property type="entry name" value="Rhomboid-like"/>
    <property type="match status" value="1"/>
</dbReference>
<dbReference type="InterPro" id="IPR050925">
    <property type="entry name" value="Rhomboid_protease_S54"/>
</dbReference>
<comment type="subcellular location">
    <subcellularLocation>
        <location evidence="1">Membrane</location>
        <topology evidence="1">Multi-pass membrane protein</topology>
    </subcellularLocation>
</comment>
<keyword evidence="6 7" id="KW-0472">Membrane</keyword>
<dbReference type="AlphaFoldDB" id="A0A8B6XAC8"/>
<feature type="transmembrane region" description="Helical" evidence="7">
    <location>
        <begin position="174"/>
        <end position="199"/>
    </location>
</feature>
<protein>
    <submittedName>
        <fullName evidence="10">Rhomboid family intramembrane serine protease</fullName>
        <ecNumber evidence="10">3.4.21.-</ecNumber>
        <ecNumber evidence="10">3.4.21.105</ecNumber>
    </submittedName>
</protein>
<keyword evidence="10" id="KW-0645">Protease</keyword>
<dbReference type="Pfam" id="PF01694">
    <property type="entry name" value="Rhomboid"/>
    <property type="match status" value="1"/>
</dbReference>
<reference evidence="10" key="2">
    <citation type="journal article" date="2011" name="Genome Biol.">
        <title>The rhomboid protease family: a decade of progress on function and mechanism.</title>
        <authorList>
            <person name="Urban S."/>
            <person name="Dickey S.W."/>
        </authorList>
    </citation>
    <scope>NUCLEOTIDE SEQUENCE</scope>
</reference>
<evidence type="ECO:0000256" key="3">
    <source>
        <dbReference type="ARBA" id="ARBA00022692"/>
    </source>
</evidence>
<feature type="transmembrane region" description="Helical" evidence="7">
    <location>
        <begin position="16"/>
        <end position="34"/>
    </location>
</feature>
<dbReference type="GO" id="GO:0016020">
    <property type="term" value="C:membrane"/>
    <property type="evidence" value="ECO:0007669"/>
    <property type="project" value="UniProtKB-SubCell"/>
</dbReference>
<evidence type="ECO:0000256" key="1">
    <source>
        <dbReference type="ARBA" id="ARBA00004141"/>
    </source>
</evidence>
<feature type="transmembrane region" description="Helical" evidence="7">
    <location>
        <begin position="280"/>
        <end position="300"/>
    </location>
</feature>
<sequence>MLLVFPLEHKPDWRRPPVMTLLLILLNCLIWFGPQRADEKAEEKAAQHYFESGLAAIELPRYAAWVERQNDAEHRELARQLARTDPDKLARAVPLLGRLETDMRFRAELDAGRIVRADEDIAPQWRELRERYAKLRGGEFTLRWSQRPADWRVETLLSATFLHGSTMHLVGNMVFLFMFGYTLEMTLGAPLFLLCYLLAGVGGEVGDLLARWGSQVPGLGASGAVSGLMAMYVVLHGWRRIRFFFHLLFYFSVIRAPAIILLPVWMGFELYAHFAESHSGIANMAHFGGLLTGALLMFGLRRLRPAMQAPVAPEAVPDPFELKRAEAKRLLAAARYDEARGLLDTLSAERPRDVDAVMSFFNLARLRPDTPQFHVAAMRAFNLPDDRLDADALLRACRDYLEWARPRPMLRPEAALKLALRVARHGDIALARKLTALASPGGGAPAGVAAVRLAIIATLLRTGNRAEAATEAGDLAREHPGSAEARMAADMLKGA</sequence>
<reference evidence="10" key="3">
    <citation type="journal article" date="2013" name="Biochim. Biophys. Acta">
        <title>Untangling structure-function relationships in the rhomboid family of intramembrane proteases.</title>
        <authorList>
            <person name="Brooks C.L."/>
            <person name="Lemieux M.J."/>
        </authorList>
    </citation>
    <scope>NUCLEOTIDE SEQUENCE</scope>
</reference>
<evidence type="ECO:0000256" key="4">
    <source>
        <dbReference type="ARBA" id="ARBA00022801"/>
    </source>
</evidence>
<dbReference type="Proteomes" id="UP000675920">
    <property type="component" value="Unplaced"/>
</dbReference>
<dbReference type="RefSeq" id="WP_051378960.1">
    <property type="nucleotide sequence ID" value="NZ_KI519499.1"/>
</dbReference>
<evidence type="ECO:0000256" key="6">
    <source>
        <dbReference type="ARBA" id="ARBA00023136"/>
    </source>
</evidence>
<reference evidence="10" key="1">
    <citation type="journal article" date="2001" name="Cell">
        <title>Drosophila Rhomboid-1 defines a family of putative intramembrane serine proteases.</title>
        <authorList>
            <person name="Urban S."/>
            <person name="Lee J.R."/>
            <person name="Freeman M."/>
        </authorList>
    </citation>
    <scope>NUCLEOTIDE SEQUENCE</scope>
</reference>
<keyword evidence="9" id="KW-1185">Reference proteome</keyword>
<feature type="transmembrane region" description="Helical" evidence="7">
    <location>
        <begin position="219"/>
        <end position="235"/>
    </location>
</feature>
<name>A0A8B6XAC8_9BURK</name>
<organism evidence="9 10">
    <name type="scientific">Derxia gummosa DSM 723</name>
    <dbReference type="NCBI Taxonomy" id="1121388"/>
    <lineage>
        <taxon>Bacteria</taxon>
        <taxon>Pseudomonadati</taxon>
        <taxon>Pseudomonadota</taxon>
        <taxon>Betaproteobacteria</taxon>
        <taxon>Burkholderiales</taxon>
        <taxon>Alcaligenaceae</taxon>
        <taxon>Derxia</taxon>
    </lineage>
</organism>
<dbReference type="PANTHER" id="PTHR43731">
    <property type="entry name" value="RHOMBOID PROTEASE"/>
    <property type="match status" value="1"/>
</dbReference>
<evidence type="ECO:0000256" key="5">
    <source>
        <dbReference type="ARBA" id="ARBA00022989"/>
    </source>
</evidence>